<dbReference type="PROSITE" id="PS00061">
    <property type="entry name" value="ADH_SHORT"/>
    <property type="match status" value="1"/>
</dbReference>
<protein>
    <submittedName>
        <fullName evidence="4">Uncharacterized protein</fullName>
    </submittedName>
</protein>
<dbReference type="Gene3D" id="3.40.50.720">
    <property type="entry name" value="NAD(P)-binding Rossmann-like Domain"/>
    <property type="match status" value="1"/>
</dbReference>
<reference evidence="4" key="1">
    <citation type="submission" date="2020-04" db="EMBL/GenBank/DDBJ databases">
        <title>Analysis of mating type loci in Filobasidium floriforme.</title>
        <authorList>
            <person name="Nowrousian M."/>
        </authorList>
    </citation>
    <scope>NUCLEOTIDE SEQUENCE</scope>
    <source>
        <strain evidence="4">CBS 6242</strain>
    </source>
</reference>
<accession>A0A8K0JF47</accession>
<evidence type="ECO:0000256" key="2">
    <source>
        <dbReference type="ARBA" id="ARBA00022857"/>
    </source>
</evidence>
<evidence type="ECO:0000313" key="5">
    <source>
        <dbReference type="Proteomes" id="UP000812966"/>
    </source>
</evidence>
<dbReference type="Proteomes" id="UP000812966">
    <property type="component" value="Unassembled WGS sequence"/>
</dbReference>
<name>A0A8K0JF47_9TREE</name>
<evidence type="ECO:0000313" key="4">
    <source>
        <dbReference type="EMBL" id="KAG7527826.1"/>
    </source>
</evidence>
<comment type="caution">
    <text evidence="4">The sequence shown here is derived from an EMBL/GenBank/DDBJ whole genome shotgun (WGS) entry which is preliminary data.</text>
</comment>
<proteinExistence type="inferred from homology"/>
<dbReference type="AlphaFoldDB" id="A0A8K0JF47"/>
<dbReference type="InterPro" id="IPR036291">
    <property type="entry name" value="NAD(P)-bd_dom_sf"/>
</dbReference>
<dbReference type="PANTHER" id="PTHR43669">
    <property type="entry name" value="5-KETO-D-GLUCONATE 5-REDUCTASE"/>
    <property type="match status" value="1"/>
</dbReference>
<organism evidence="4 5">
    <name type="scientific">Filobasidium floriforme</name>
    <dbReference type="NCBI Taxonomy" id="5210"/>
    <lineage>
        <taxon>Eukaryota</taxon>
        <taxon>Fungi</taxon>
        <taxon>Dikarya</taxon>
        <taxon>Basidiomycota</taxon>
        <taxon>Agaricomycotina</taxon>
        <taxon>Tremellomycetes</taxon>
        <taxon>Filobasidiales</taxon>
        <taxon>Filobasidiaceae</taxon>
        <taxon>Filobasidium</taxon>
    </lineage>
</organism>
<gene>
    <name evidence="4" type="ORF">FFLO_06569</name>
</gene>
<dbReference type="OrthoDB" id="37659at2759"/>
<sequence length="264" mass="29246">MSEFNYTKILLIGGTSGIGHALAEKILLSRPSAKLIVVGRRQEKLDEIVQKWGKERVEGVVFDVTDLGGIEGFAKKILSTNPDLSCLILNSGIQRPLDFTDPASISLDSISEEFTTNYFSYVGFLKWFLPHFQQYKQDGQDGETAVVMVGSVLGLVPMTRCPNYCASKAALHQLILPLRKQMSDGPGNVKIVEVFPPSVQTELHDKKHQPDIENGRQMGMPLDEFTDELWAGLSAGKEDIPVGMGKAIWERIEPGRREEAGKFP</sequence>
<dbReference type="PANTHER" id="PTHR43669:SF11">
    <property type="entry name" value="SHORT-CHAIN DEHYDROGENASE_OXIDOREDUCTASE"/>
    <property type="match status" value="1"/>
</dbReference>
<dbReference type="GO" id="GO:0016491">
    <property type="term" value="F:oxidoreductase activity"/>
    <property type="evidence" value="ECO:0007669"/>
    <property type="project" value="UniProtKB-KW"/>
</dbReference>
<evidence type="ECO:0000256" key="1">
    <source>
        <dbReference type="ARBA" id="ARBA00006484"/>
    </source>
</evidence>
<keyword evidence="5" id="KW-1185">Reference proteome</keyword>
<dbReference type="SUPFAM" id="SSF51735">
    <property type="entry name" value="NAD(P)-binding Rossmann-fold domains"/>
    <property type="match status" value="1"/>
</dbReference>
<dbReference type="InterPro" id="IPR002347">
    <property type="entry name" value="SDR_fam"/>
</dbReference>
<dbReference type="InterPro" id="IPR020904">
    <property type="entry name" value="Sc_DH/Rdtase_CS"/>
</dbReference>
<dbReference type="Pfam" id="PF00106">
    <property type="entry name" value="adh_short"/>
    <property type="match status" value="1"/>
</dbReference>
<keyword evidence="3" id="KW-0560">Oxidoreductase</keyword>
<evidence type="ECO:0000256" key="3">
    <source>
        <dbReference type="ARBA" id="ARBA00023002"/>
    </source>
</evidence>
<keyword evidence="2" id="KW-0521">NADP</keyword>
<dbReference type="EMBL" id="JABELV010000226">
    <property type="protein sequence ID" value="KAG7527826.1"/>
    <property type="molecule type" value="Genomic_DNA"/>
</dbReference>
<dbReference type="PRINTS" id="PR00081">
    <property type="entry name" value="GDHRDH"/>
</dbReference>
<comment type="similarity">
    <text evidence="1">Belongs to the short-chain dehydrogenases/reductases (SDR) family.</text>
</comment>